<dbReference type="InterPro" id="IPR029056">
    <property type="entry name" value="Ribokinase-like"/>
</dbReference>
<dbReference type="EMBL" id="CP043311">
    <property type="protein sequence ID" value="QEY63110.1"/>
    <property type="molecule type" value="Genomic_DNA"/>
</dbReference>
<accession>A0A5J6QKK7</accession>
<reference evidence="8 9" key="1">
    <citation type="submission" date="2019-08" db="EMBL/GenBank/DDBJ databases">
        <title>Whole-genome Sequencing of e-waste polymer degrading bacterium Pseudomonas sp. strain PE08.</title>
        <authorList>
            <person name="Kirdat K."/>
            <person name="Debbarma P."/>
            <person name="Narawade N."/>
            <person name="Suyal D."/>
            <person name="Thorat V."/>
            <person name="Shouche Y."/>
            <person name="Goel R."/>
            <person name="Yadav A."/>
        </authorList>
    </citation>
    <scope>NUCLEOTIDE SEQUENCE [LARGE SCALE GENOMIC DNA]</scope>
    <source>
        <strain evidence="8 9">PE08</strain>
    </source>
</reference>
<dbReference type="PROSITE" id="PS00583">
    <property type="entry name" value="PFKB_KINASES_1"/>
    <property type="match status" value="1"/>
</dbReference>
<dbReference type="KEGG" id="plal:FXN65_13940"/>
<dbReference type="AlphaFoldDB" id="A0A5J6QKK7"/>
<dbReference type="PIRSF" id="PIRSF000535">
    <property type="entry name" value="1PFK/6PFK/LacC"/>
    <property type="match status" value="1"/>
</dbReference>
<dbReference type="FunFam" id="3.40.1190.20:FF:000001">
    <property type="entry name" value="Phosphofructokinase"/>
    <property type="match status" value="1"/>
</dbReference>
<comment type="similarity">
    <text evidence="1 6">Belongs to the carbohydrate kinase PfkB family.</text>
</comment>
<evidence type="ECO:0000256" key="6">
    <source>
        <dbReference type="PIRNR" id="PIRNR000535"/>
    </source>
</evidence>
<dbReference type="SUPFAM" id="SSF53613">
    <property type="entry name" value="Ribokinase-like"/>
    <property type="match status" value="1"/>
</dbReference>
<proteinExistence type="inferred from homology"/>
<keyword evidence="4 8" id="KW-0418">Kinase</keyword>
<evidence type="ECO:0000256" key="3">
    <source>
        <dbReference type="ARBA" id="ARBA00022741"/>
    </source>
</evidence>
<keyword evidence="5" id="KW-0067">ATP-binding</keyword>
<dbReference type="InterPro" id="IPR011611">
    <property type="entry name" value="PfkB_dom"/>
</dbReference>
<evidence type="ECO:0000256" key="4">
    <source>
        <dbReference type="ARBA" id="ARBA00022777"/>
    </source>
</evidence>
<evidence type="ECO:0000313" key="9">
    <source>
        <dbReference type="Proteomes" id="UP000327179"/>
    </source>
</evidence>
<dbReference type="Pfam" id="PF00294">
    <property type="entry name" value="PfkB"/>
    <property type="match status" value="1"/>
</dbReference>
<organism evidence="8 9">
    <name type="scientific">Metapseudomonas lalkuanensis</name>
    <dbReference type="NCBI Taxonomy" id="2604832"/>
    <lineage>
        <taxon>Bacteria</taxon>
        <taxon>Pseudomonadati</taxon>
        <taxon>Pseudomonadota</taxon>
        <taxon>Gammaproteobacteria</taxon>
        <taxon>Pseudomonadales</taxon>
        <taxon>Pseudomonadaceae</taxon>
        <taxon>Metapseudomonas</taxon>
    </lineage>
</organism>
<evidence type="ECO:0000313" key="8">
    <source>
        <dbReference type="EMBL" id="QEY63110.1"/>
    </source>
</evidence>
<gene>
    <name evidence="8" type="ORF">FXN65_13940</name>
</gene>
<dbReference type="InterPro" id="IPR002173">
    <property type="entry name" value="Carboh/pur_kinase_PfkB_CS"/>
</dbReference>
<dbReference type="GO" id="GO:0005524">
    <property type="term" value="F:ATP binding"/>
    <property type="evidence" value="ECO:0007669"/>
    <property type="project" value="UniProtKB-KW"/>
</dbReference>
<dbReference type="CDD" id="cd01164">
    <property type="entry name" value="FruK_PfkB_like"/>
    <property type="match status" value="1"/>
</dbReference>
<dbReference type="GO" id="GO:0005829">
    <property type="term" value="C:cytosol"/>
    <property type="evidence" value="ECO:0007669"/>
    <property type="project" value="TreeGrafter"/>
</dbReference>
<evidence type="ECO:0000256" key="1">
    <source>
        <dbReference type="ARBA" id="ARBA00010688"/>
    </source>
</evidence>
<evidence type="ECO:0000259" key="7">
    <source>
        <dbReference type="Pfam" id="PF00294"/>
    </source>
</evidence>
<evidence type="ECO:0000256" key="5">
    <source>
        <dbReference type="ARBA" id="ARBA00022840"/>
    </source>
</evidence>
<name>A0A5J6QKK7_9GAMM</name>
<feature type="domain" description="Carbohydrate kinase PfkB" evidence="7">
    <location>
        <begin position="27"/>
        <end position="297"/>
    </location>
</feature>
<dbReference type="Gene3D" id="3.40.1190.20">
    <property type="match status" value="1"/>
</dbReference>
<dbReference type="GO" id="GO:0003872">
    <property type="term" value="F:6-phosphofructokinase activity"/>
    <property type="evidence" value="ECO:0007669"/>
    <property type="project" value="TreeGrafter"/>
</dbReference>
<keyword evidence="3" id="KW-0547">Nucleotide-binding</keyword>
<dbReference type="PROSITE" id="PS00584">
    <property type="entry name" value="PFKB_KINASES_2"/>
    <property type="match status" value="1"/>
</dbReference>
<dbReference type="NCBIfam" id="TIGR03168">
    <property type="entry name" value="1-PFK"/>
    <property type="match status" value="1"/>
</dbReference>
<keyword evidence="9" id="KW-1185">Reference proteome</keyword>
<dbReference type="Proteomes" id="UP000327179">
    <property type="component" value="Chromosome"/>
</dbReference>
<dbReference type="PANTHER" id="PTHR46566">
    <property type="entry name" value="1-PHOSPHOFRUCTOKINASE-RELATED"/>
    <property type="match status" value="1"/>
</dbReference>
<protein>
    <recommendedName>
        <fullName evidence="6">Phosphofructokinase</fullName>
    </recommendedName>
</protein>
<dbReference type="InterPro" id="IPR017583">
    <property type="entry name" value="Tagatose/fructose_Pkinase"/>
</dbReference>
<keyword evidence="2 6" id="KW-0808">Transferase</keyword>
<evidence type="ECO:0000256" key="2">
    <source>
        <dbReference type="ARBA" id="ARBA00022679"/>
    </source>
</evidence>
<sequence length="319" mass="33692">MAAHRILTLTLNPALDVSTSVPHLYPHEKLRCAPPVYTPGGGGINVARTIRRLGGEALALFPVGGTTGAHLLELLEAEGIPCQAVPVAGWTRECINLTNQADDQQYRFVLPGNPLSSQEQAALLSTLETLPPAEFLVISGSLPEELATDFLPRLLKSAQQRGSRCVVDSTGNALRQMLDCGGLLLIKPNLDELAAMAGEPIAGPEHLTQVAWDLVAAKRTEAVLVSLGAQGALLVTAEVCERIPAPTVPRRSTVGAGDSLLAGMVLKRASGACWQEAARYGVAAGTAAIMAEGSRLSRREDTERLYSWLTGNPSPTEPT</sequence>
<dbReference type="RefSeq" id="WP_151133760.1">
    <property type="nucleotide sequence ID" value="NZ_CP043311.1"/>
</dbReference>
<dbReference type="PANTHER" id="PTHR46566:SF2">
    <property type="entry name" value="ATP-DEPENDENT 6-PHOSPHOFRUCTOKINASE ISOZYME 2"/>
    <property type="match status" value="1"/>
</dbReference>